<dbReference type="Pfam" id="PF03619">
    <property type="entry name" value="Solute_trans_a"/>
    <property type="match status" value="1"/>
</dbReference>
<evidence type="ECO:0000256" key="6">
    <source>
        <dbReference type="SAM" id="Phobius"/>
    </source>
</evidence>
<dbReference type="OrthoDB" id="5348404at2759"/>
<accession>A0A395I3Y5</accession>
<dbReference type="RefSeq" id="XP_025553593.1">
    <property type="nucleotide sequence ID" value="XM_025691620.1"/>
</dbReference>
<feature type="transmembrane region" description="Helical" evidence="6">
    <location>
        <begin position="301"/>
        <end position="323"/>
    </location>
</feature>
<gene>
    <name evidence="7" type="ORF">BO97DRAFT_341014</name>
</gene>
<keyword evidence="2 6" id="KW-0812">Transmembrane</keyword>
<comment type="subcellular location">
    <subcellularLocation>
        <location evidence="1">Membrane</location>
        <topology evidence="1">Multi-pass membrane protein</topology>
    </subcellularLocation>
</comment>
<evidence type="ECO:0000313" key="8">
    <source>
        <dbReference type="Proteomes" id="UP000248961"/>
    </source>
</evidence>
<feature type="transmembrane region" description="Helical" evidence="6">
    <location>
        <begin position="258"/>
        <end position="281"/>
    </location>
</feature>
<feature type="compositionally biased region" description="Low complexity" evidence="5">
    <location>
        <begin position="518"/>
        <end position="539"/>
    </location>
</feature>
<feature type="compositionally biased region" description="Pro residues" evidence="5">
    <location>
        <begin position="540"/>
        <end position="554"/>
    </location>
</feature>
<name>A0A395I3Y5_ASPHC</name>
<proteinExistence type="predicted"/>
<dbReference type="EMBL" id="KZ824275">
    <property type="protein sequence ID" value="RAL14439.1"/>
    <property type="molecule type" value="Genomic_DNA"/>
</dbReference>
<dbReference type="InterPro" id="IPR005178">
    <property type="entry name" value="Ostalpha/TMEM184C"/>
</dbReference>
<feature type="transmembrane region" description="Helical" evidence="6">
    <location>
        <begin position="119"/>
        <end position="137"/>
    </location>
</feature>
<feature type="compositionally biased region" description="Polar residues" evidence="5">
    <location>
        <begin position="462"/>
        <end position="481"/>
    </location>
</feature>
<feature type="region of interest" description="Disordered" evidence="5">
    <location>
        <begin position="397"/>
        <end position="483"/>
    </location>
</feature>
<keyword evidence="8" id="KW-1185">Reference proteome</keyword>
<dbReference type="AlphaFoldDB" id="A0A395I3Y5"/>
<keyword evidence="4 6" id="KW-0472">Membrane</keyword>
<evidence type="ECO:0000256" key="2">
    <source>
        <dbReference type="ARBA" id="ARBA00022692"/>
    </source>
</evidence>
<evidence type="ECO:0000256" key="3">
    <source>
        <dbReference type="ARBA" id="ARBA00022989"/>
    </source>
</evidence>
<feature type="region of interest" description="Disordered" evidence="5">
    <location>
        <begin position="502"/>
        <end position="563"/>
    </location>
</feature>
<dbReference type="GeneID" id="37195909"/>
<evidence type="ECO:0000256" key="1">
    <source>
        <dbReference type="ARBA" id="ARBA00004141"/>
    </source>
</evidence>
<evidence type="ECO:0000256" key="4">
    <source>
        <dbReference type="ARBA" id="ARBA00023136"/>
    </source>
</evidence>
<dbReference type="GO" id="GO:0016020">
    <property type="term" value="C:membrane"/>
    <property type="evidence" value="ECO:0007669"/>
    <property type="project" value="UniProtKB-SubCell"/>
</dbReference>
<keyword evidence="3 6" id="KW-1133">Transmembrane helix</keyword>
<reference evidence="7 8" key="1">
    <citation type="submission" date="2018-02" db="EMBL/GenBank/DDBJ databases">
        <title>The genomes of Aspergillus section Nigri reveals drivers in fungal speciation.</title>
        <authorList>
            <consortium name="DOE Joint Genome Institute"/>
            <person name="Vesth T.C."/>
            <person name="Nybo J."/>
            <person name="Theobald S."/>
            <person name="Brandl J."/>
            <person name="Frisvad J.C."/>
            <person name="Nielsen K.F."/>
            <person name="Lyhne E.K."/>
            <person name="Kogle M.E."/>
            <person name="Kuo A."/>
            <person name="Riley R."/>
            <person name="Clum A."/>
            <person name="Nolan M."/>
            <person name="Lipzen A."/>
            <person name="Salamov A."/>
            <person name="Henrissat B."/>
            <person name="Wiebenga A."/>
            <person name="De vries R.P."/>
            <person name="Grigoriev I.V."/>
            <person name="Mortensen U.H."/>
            <person name="Andersen M.R."/>
            <person name="Baker S.E."/>
        </authorList>
    </citation>
    <scope>NUCLEOTIDE SEQUENCE [LARGE SCALE GENOMIC DNA]</scope>
    <source>
        <strain evidence="7 8">CBS 101889</strain>
    </source>
</reference>
<sequence>MGWPVCNSTAEDETSTSLSVLYPPLPCNLRHSDFTEVDLWEGGITFHQLCLMVGGVFGLISMIVSFYLIMMHATHYSKPIEQRHQIRILLMIPIYSVVAWVGTYFYKNDVYYDLIGNCYEAFAISAFFSLLCAYVAPDLHSQKEYFRGVVPKPWVWPIPWLQKITGGEKGVWRTPRSGLTWFNVIWVGVFQYCVLRVLMTVVAVITQHFNVYCEESLNPAFFHIWSMVVECIAVSIAMYCLIQFYIQIKDDISQHRPFLKILSIKLVIFLSFWQSTLISFLSSAGVIKTSKTIQSPDLKVGLPNILICIEMAIFSVLHLWAFAWQPYSLLAQTADVTDFYGNGKTSYQGGRFGLKGLLDALNPIDLAKAVGRSFRWLFVGRKKRTLDPSYHTPTEAFGLNATENVTPPQGTAYQGPATAMTAGRYGSDEEGQVLLSHAQPSPGGLAPGMHDDSDPKRFYSHNRLSGSSILEPQPSHTTPQMDMSYEDAYNPYLVQSQHLAHDPYHHESSTPGNPPYPDTTTAPAATYPQQHQQPTLQEQPPIPLPETYQTPPPGYDMENSHRR</sequence>
<feature type="transmembrane region" description="Helical" evidence="6">
    <location>
        <begin position="88"/>
        <end position="107"/>
    </location>
</feature>
<feature type="transmembrane region" description="Helical" evidence="6">
    <location>
        <begin position="224"/>
        <end position="246"/>
    </location>
</feature>
<dbReference type="VEuPathDB" id="FungiDB:BO97DRAFT_341014"/>
<evidence type="ECO:0000256" key="5">
    <source>
        <dbReference type="SAM" id="MobiDB-lite"/>
    </source>
</evidence>
<dbReference type="PANTHER" id="PTHR23423">
    <property type="entry name" value="ORGANIC SOLUTE TRANSPORTER-RELATED"/>
    <property type="match status" value="1"/>
</dbReference>
<feature type="compositionally biased region" description="Polar residues" evidence="5">
    <location>
        <begin position="401"/>
        <end position="412"/>
    </location>
</feature>
<dbReference type="Proteomes" id="UP000248961">
    <property type="component" value="Unassembled WGS sequence"/>
</dbReference>
<evidence type="ECO:0000313" key="7">
    <source>
        <dbReference type="EMBL" id="RAL14439.1"/>
    </source>
</evidence>
<feature type="transmembrane region" description="Helical" evidence="6">
    <location>
        <begin position="46"/>
        <end position="68"/>
    </location>
</feature>
<dbReference type="STRING" id="1450537.A0A395I3Y5"/>
<organism evidence="7 8">
    <name type="scientific">Aspergillus homomorphus (strain CBS 101889)</name>
    <dbReference type="NCBI Taxonomy" id="1450537"/>
    <lineage>
        <taxon>Eukaryota</taxon>
        <taxon>Fungi</taxon>
        <taxon>Dikarya</taxon>
        <taxon>Ascomycota</taxon>
        <taxon>Pezizomycotina</taxon>
        <taxon>Eurotiomycetes</taxon>
        <taxon>Eurotiomycetidae</taxon>
        <taxon>Eurotiales</taxon>
        <taxon>Aspergillaceae</taxon>
        <taxon>Aspergillus</taxon>
        <taxon>Aspergillus subgen. Circumdati</taxon>
    </lineage>
</organism>
<feature type="transmembrane region" description="Helical" evidence="6">
    <location>
        <begin position="179"/>
        <end position="204"/>
    </location>
</feature>
<dbReference type="SMART" id="SM01417">
    <property type="entry name" value="Solute_trans_a"/>
    <property type="match status" value="1"/>
</dbReference>
<protein>
    <submittedName>
        <fullName evidence="7">DUF300-domain-containing protein</fullName>
    </submittedName>
</protein>